<accession>A0A7S3DSD6</accession>
<feature type="compositionally biased region" description="Low complexity" evidence="1">
    <location>
        <begin position="382"/>
        <end position="391"/>
    </location>
</feature>
<feature type="compositionally biased region" description="Basic and acidic residues" evidence="1">
    <location>
        <begin position="462"/>
        <end position="476"/>
    </location>
</feature>
<feature type="compositionally biased region" description="Basic residues" evidence="1">
    <location>
        <begin position="442"/>
        <end position="461"/>
    </location>
</feature>
<organism evidence="3">
    <name type="scientific">Entomoneis paludosa</name>
    <dbReference type="NCBI Taxonomy" id="265537"/>
    <lineage>
        <taxon>Eukaryota</taxon>
        <taxon>Sar</taxon>
        <taxon>Stramenopiles</taxon>
        <taxon>Ochrophyta</taxon>
        <taxon>Bacillariophyta</taxon>
        <taxon>Bacillariophyceae</taxon>
        <taxon>Bacillariophycidae</taxon>
        <taxon>Entomoneidaceae</taxon>
        <taxon>Entomoneis</taxon>
    </lineage>
</organism>
<dbReference type="PROSITE" id="PS51257">
    <property type="entry name" value="PROKAR_LIPOPROTEIN"/>
    <property type="match status" value="1"/>
</dbReference>
<name>A0A7S3DSD6_9STRA</name>
<dbReference type="AlphaFoldDB" id="A0A7S3DSD6"/>
<proteinExistence type="predicted"/>
<reference evidence="3" key="1">
    <citation type="submission" date="2021-01" db="EMBL/GenBank/DDBJ databases">
        <authorList>
            <person name="Corre E."/>
            <person name="Pelletier E."/>
            <person name="Niang G."/>
            <person name="Scheremetjew M."/>
            <person name="Finn R."/>
            <person name="Kale V."/>
            <person name="Holt S."/>
            <person name="Cochrane G."/>
            <person name="Meng A."/>
            <person name="Brown T."/>
            <person name="Cohen L."/>
        </authorList>
    </citation>
    <scope>NUCLEOTIDE SEQUENCE</scope>
    <source>
        <strain evidence="3">CCMP125</strain>
    </source>
</reference>
<protein>
    <submittedName>
        <fullName evidence="3">Uncharacterized protein</fullName>
    </submittedName>
</protein>
<feature type="chain" id="PRO_5031243162" evidence="2">
    <location>
        <begin position="25"/>
        <end position="521"/>
    </location>
</feature>
<evidence type="ECO:0000256" key="1">
    <source>
        <dbReference type="SAM" id="MobiDB-lite"/>
    </source>
</evidence>
<keyword evidence="2" id="KW-0732">Signal</keyword>
<evidence type="ECO:0000256" key="2">
    <source>
        <dbReference type="SAM" id="SignalP"/>
    </source>
</evidence>
<sequence>MRLFHPVTGLISLLLLSLLSEIQATSPSLCACSPALYIFSFDFDQSTTESCNNDNVTTIPDQSNLESVMCTASLLDANTTSVDDDEDVTPVVITRVQLMELDQSLMPLEEFELNGQFENGDQITFLSIINQPDLPDDHLPKGLQAKLTGLNAAQEPVETHWQILFTNECGADAFPVLRVGDQIGFLQITWATLTSRYCPAVLPTPAPTNTPTQSPLIPPTTSSPLTALPTKSPEPGPTTGKPSTTAMTASPTTASPSQSTNTPVAVVTATPTSIPPTTMAPITPEPATQSPTVVVASSAPTTAQPSTTEPTFSTPTTALPTTTSPIQSTAVPTSPPTESDRTPPPVHNIVTDEPTIPPTQSPSQAPVMDPISLAPRRMQNLQTPQPSSRSPSPRPTPRTTPSPIAVMPTTEPPTTRSPSPPPTLYPTVACKRTKKKMDSSKSRSKKSPKQQPKGKGRRRRPKPDSKSRDDKPKPQGERNPPMTKRRKRGKHRRVLRTGRRMMMPPAMTKKTIPRSVLSFLK</sequence>
<feature type="signal peptide" evidence="2">
    <location>
        <begin position="1"/>
        <end position="24"/>
    </location>
</feature>
<dbReference type="EMBL" id="HBHT01024957">
    <property type="protein sequence ID" value="CAD9976487.1"/>
    <property type="molecule type" value="Transcribed_RNA"/>
</dbReference>
<feature type="compositionally biased region" description="Low complexity" evidence="1">
    <location>
        <begin position="242"/>
        <end position="288"/>
    </location>
</feature>
<feature type="compositionally biased region" description="Basic residues" evidence="1">
    <location>
        <begin position="483"/>
        <end position="499"/>
    </location>
</feature>
<gene>
    <name evidence="3" type="ORF">APAL1065_LOCUS16751</name>
</gene>
<feature type="compositionally biased region" description="Low complexity" evidence="1">
    <location>
        <begin position="210"/>
        <end position="233"/>
    </location>
</feature>
<feature type="region of interest" description="Disordered" evidence="1">
    <location>
        <begin position="204"/>
        <end position="521"/>
    </location>
</feature>
<evidence type="ECO:0000313" key="3">
    <source>
        <dbReference type="EMBL" id="CAD9976487.1"/>
    </source>
</evidence>
<feature type="compositionally biased region" description="Low complexity" evidence="1">
    <location>
        <begin position="401"/>
        <end position="417"/>
    </location>
</feature>
<feature type="compositionally biased region" description="Low complexity" evidence="1">
    <location>
        <begin position="296"/>
        <end position="325"/>
    </location>
</feature>